<dbReference type="EMBL" id="CP020370">
    <property type="protein sequence ID" value="AUB80515.1"/>
    <property type="molecule type" value="Genomic_DNA"/>
</dbReference>
<protein>
    <submittedName>
        <fullName evidence="1">Uncharacterized protein</fullName>
    </submittedName>
</protein>
<reference evidence="1 2" key="1">
    <citation type="submission" date="2017-03" db="EMBL/GenBank/DDBJ databases">
        <title>Complete genome sequence of Candidatus 'Thiodictyon syntrophicum' sp. nov. strain Cad16T, a photolithoautotroph purple sulfur bacterium isolated from an alpine meromictic lake.</title>
        <authorList>
            <person name="Luedin S.M."/>
            <person name="Pothier J.F."/>
            <person name="Danza F."/>
            <person name="Storelli N."/>
            <person name="Wittwer M."/>
            <person name="Tonolla M."/>
        </authorList>
    </citation>
    <scope>NUCLEOTIDE SEQUENCE [LARGE SCALE GENOMIC DNA]</scope>
    <source>
        <strain evidence="1 2">Cad16T</strain>
    </source>
</reference>
<keyword evidence="2" id="KW-1185">Reference proteome</keyword>
<dbReference type="KEGG" id="tsy:THSYN_05830"/>
<accession>A0A2K8U4Q2</accession>
<dbReference type="RefSeq" id="WP_100918313.1">
    <property type="nucleotide sequence ID" value="NZ_CP020370.1"/>
</dbReference>
<dbReference type="AlphaFoldDB" id="A0A2K8U4Q2"/>
<dbReference type="Proteomes" id="UP000232638">
    <property type="component" value="Chromosome"/>
</dbReference>
<proteinExistence type="predicted"/>
<sequence>MQTPSRPFGVKLSPRPGTTWSILANIESAAANPAAAAARTRARAAFIDYRRDGGENHSPAGRLALAVTEGLSASDPAAARSLLRQVAAAPNWQTDEARPFIQSLDAIAAGSRDPALADTPGLTYDLAAEVLLLLGTLAAADT</sequence>
<evidence type="ECO:0000313" key="1">
    <source>
        <dbReference type="EMBL" id="AUB80515.1"/>
    </source>
</evidence>
<evidence type="ECO:0000313" key="2">
    <source>
        <dbReference type="Proteomes" id="UP000232638"/>
    </source>
</evidence>
<gene>
    <name evidence="1" type="ORF">THSYN_05830</name>
</gene>
<organism evidence="1 2">
    <name type="scientific">Candidatus Thiodictyon syntrophicum</name>
    <dbReference type="NCBI Taxonomy" id="1166950"/>
    <lineage>
        <taxon>Bacteria</taxon>
        <taxon>Pseudomonadati</taxon>
        <taxon>Pseudomonadota</taxon>
        <taxon>Gammaproteobacteria</taxon>
        <taxon>Chromatiales</taxon>
        <taxon>Chromatiaceae</taxon>
        <taxon>Thiodictyon</taxon>
    </lineage>
</organism>
<name>A0A2K8U4Q2_9GAMM</name>